<evidence type="ECO:0000256" key="1">
    <source>
        <dbReference type="ARBA" id="ARBA00004370"/>
    </source>
</evidence>
<protein>
    <submittedName>
        <fullName evidence="7">Protocadherin Fat 3</fullName>
    </submittedName>
</protein>
<dbReference type="SUPFAM" id="SSF49313">
    <property type="entry name" value="Cadherin-like"/>
    <property type="match status" value="2"/>
</dbReference>
<dbReference type="PANTHER" id="PTHR24027:SF438">
    <property type="entry name" value="CADHERIN 23"/>
    <property type="match status" value="1"/>
</dbReference>
<dbReference type="Pfam" id="PF00028">
    <property type="entry name" value="Cadherin"/>
    <property type="match status" value="2"/>
</dbReference>
<feature type="domain" description="Cadherin" evidence="6">
    <location>
        <begin position="14"/>
        <end position="72"/>
    </location>
</feature>
<evidence type="ECO:0000256" key="4">
    <source>
        <dbReference type="ARBA" id="ARBA00023136"/>
    </source>
</evidence>
<keyword evidence="8" id="KW-1185">Reference proteome</keyword>
<sequence length="151" mass="16702">MTIPFSACLISCISIPGNIYTSEVLDRETSNRYWLTVHAVDRGAVPLSGRLDVYIEVLDDNDNVPLTIQPAYYPSIPENAPPGTIVLQLEAFDWDLNDDNKIRYSIASGDPQGFFSIDNVTGGKGFGAQNMPNSTYPEFIFSPRESEHIAL</sequence>
<evidence type="ECO:0000256" key="3">
    <source>
        <dbReference type="ARBA" id="ARBA00022837"/>
    </source>
</evidence>
<evidence type="ECO:0000256" key="2">
    <source>
        <dbReference type="ARBA" id="ARBA00022737"/>
    </source>
</evidence>
<dbReference type="PROSITE" id="PS00232">
    <property type="entry name" value="CADHERIN_1"/>
    <property type="match status" value="1"/>
</dbReference>
<name>A0A8X6X9T8_9ARAC</name>
<dbReference type="InterPro" id="IPR020894">
    <property type="entry name" value="Cadherin_CS"/>
</dbReference>
<dbReference type="InterPro" id="IPR039808">
    <property type="entry name" value="Cadherin"/>
</dbReference>
<dbReference type="PANTHER" id="PTHR24027">
    <property type="entry name" value="CADHERIN-23"/>
    <property type="match status" value="1"/>
</dbReference>
<dbReference type="CDD" id="cd11304">
    <property type="entry name" value="Cadherin_repeat"/>
    <property type="match status" value="2"/>
</dbReference>
<accession>A0A8X6X9T8</accession>
<gene>
    <name evidence="7" type="primary">Fat3</name>
    <name evidence="7" type="ORF">TNIN_58421</name>
</gene>
<dbReference type="GO" id="GO:0008013">
    <property type="term" value="F:beta-catenin binding"/>
    <property type="evidence" value="ECO:0007669"/>
    <property type="project" value="TreeGrafter"/>
</dbReference>
<dbReference type="EMBL" id="BMAV01006238">
    <property type="protein sequence ID" value="GFY47966.1"/>
    <property type="molecule type" value="Genomic_DNA"/>
</dbReference>
<keyword evidence="3 5" id="KW-0106">Calcium</keyword>
<dbReference type="GO" id="GO:0007156">
    <property type="term" value="P:homophilic cell adhesion via plasma membrane adhesion molecules"/>
    <property type="evidence" value="ECO:0007669"/>
    <property type="project" value="InterPro"/>
</dbReference>
<evidence type="ECO:0000256" key="5">
    <source>
        <dbReference type="PROSITE-ProRule" id="PRU00043"/>
    </source>
</evidence>
<dbReference type="InterPro" id="IPR002126">
    <property type="entry name" value="Cadherin-like_dom"/>
</dbReference>
<dbReference type="AlphaFoldDB" id="A0A8X6X9T8"/>
<dbReference type="GO" id="GO:0016477">
    <property type="term" value="P:cell migration"/>
    <property type="evidence" value="ECO:0007669"/>
    <property type="project" value="TreeGrafter"/>
</dbReference>
<dbReference type="PRINTS" id="PR00205">
    <property type="entry name" value="CADHERIN"/>
</dbReference>
<feature type="domain" description="Cadherin" evidence="6">
    <location>
        <begin position="68"/>
        <end position="122"/>
    </location>
</feature>
<comment type="subcellular location">
    <subcellularLocation>
        <location evidence="1">Membrane</location>
    </subcellularLocation>
</comment>
<comment type="caution">
    <text evidence="7">The sequence shown here is derived from an EMBL/GenBank/DDBJ whole genome shotgun (WGS) entry which is preliminary data.</text>
</comment>
<organism evidence="7 8">
    <name type="scientific">Trichonephila inaurata madagascariensis</name>
    <dbReference type="NCBI Taxonomy" id="2747483"/>
    <lineage>
        <taxon>Eukaryota</taxon>
        <taxon>Metazoa</taxon>
        <taxon>Ecdysozoa</taxon>
        <taxon>Arthropoda</taxon>
        <taxon>Chelicerata</taxon>
        <taxon>Arachnida</taxon>
        <taxon>Araneae</taxon>
        <taxon>Araneomorphae</taxon>
        <taxon>Entelegynae</taxon>
        <taxon>Araneoidea</taxon>
        <taxon>Nephilidae</taxon>
        <taxon>Trichonephila</taxon>
        <taxon>Trichonephila inaurata</taxon>
    </lineage>
</organism>
<proteinExistence type="predicted"/>
<dbReference type="PROSITE" id="PS50268">
    <property type="entry name" value="CADHERIN_2"/>
    <property type="match status" value="2"/>
</dbReference>
<evidence type="ECO:0000313" key="8">
    <source>
        <dbReference type="Proteomes" id="UP000886998"/>
    </source>
</evidence>
<dbReference type="GO" id="GO:0005509">
    <property type="term" value="F:calcium ion binding"/>
    <property type="evidence" value="ECO:0007669"/>
    <property type="project" value="UniProtKB-UniRule"/>
</dbReference>
<dbReference type="Gene3D" id="2.60.40.60">
    <property type="entry name" value="Cadherins"/>
    <property type="match status" value="2"/>
</dbReference>
<keyword evidence="4" id="KW-0472">Membrane</keyword>
<dbReference type="InterPro" id="IPR015919">
    <property type="entry name" value="Cadherin-like_sf"/>
</dbReference>
<dbReference type="GO" id="GO:0016342">
    <property type="term" value="C:catenin complex"/>
    <property type="evidence" value="ECO:0007669"/>
    <property type="project" value="TreeGrafter"/>
</dbReference>
<evidence type="ECO:0000313" key="7">
    <source>
        <dbReference type="EMBL" id="GFY47966.1"/>
    </source>
</evidence>
<dbReference type="GO" id="GO:0045296">
    <property type="term" value="F:cadherin binding"/>
    <property type="evidence" value="ECO:0007669"/>
    <property type="project" value="TreeGrafter"/>
</dbReference>
<dbReference type="Proteomes" id="UP000886998">
    <property type="component" value="Unassembled WGS sequence"/>
</dbReference>
<evidence type="ECO:0000259" key="6">
    <source>
        <dbReference type="PROSITE" id="PS50268"/>
    </source>
</evidence>
<keyword evidence="2" id="KW-0677">Repeat</keyword>
<reference evidence="7" key="1">
    <citation type="submission" date="2020-08" db="EMBL/GenBank/DDBJ databases">
        <title>Multicomponent nature underlies the extraordinary mechanical properties of spider dragline silk.</title>
        <authorList>
            <person name="Kono N."/>
            <person name="Nakamura H."/>
            <person name="Mori M."/>
            <person name="Yoshida Y."/>
            <person name="Ohtoshi R."/>
            <person name="Malay A.D."/>
            <person name="Moran D.A.P."/>
            <person name="Tomita M."/>
            <person name="Numata K."/>
            <person name="Arakawa K."/>
        </authorList>
    </citation>
    <scope>NUCLEOTIDE SEQUENCE</scope>
</reference>
<dbReference type="OrthoDB" id="6252479at2759"/>